<dbReference type="VEuPathDB" id="FungiDB:PYU1_G007741"/>
<accession>K3WS13</accession>
<reference evidence="2" key="1">
    <citation type="journal article" date="2010" name="Genome Biol.">
        <title>Genome sequence of the necrotrophic plant pathogen Pythium ultimum reveals original pathogenicity mechanisms and effector repertoire.</title>
        <authorList>
            <person name="Levesque C.A."/>
            <person name="Brouwer H."/>
            <person name="Cano L."/>
            <person name="Hamilton J.P."/>
            <person name="Holt C."/>
            <person name="Huitema E."/>
            <person name="Raffaele S."/>
            <person name="Robideau G.P."/>
            <person name="Thines M."/>
            <person name="Win J."/>
            <person name="Zerillo M.M."/>
            <person name="Beakes G.W."/>
            <person name="Boore J.L."/>
            <person name="Busam D."/>
            <person name="Dumas B."/>
            <person name="Ferriera S."/>
            <person name="Fuerstenberg S.I."/>
            <person name="Gachon C.M."/>
            <person name="Gaulin E."/>
            <person name="Govers F."/>
            <person name="Grenville-Briggs L."/>
            <person name="Horner N."/>
            <person name="Hostetler J."/>
            <person name="Jiang R.H."/>
            <person name="Johnson J."/>
            <person name="Krajaejun T."/>
            <person name="Lin H."/>
            <person name="Meijer H.J."/>
            <person name="Moore B."/>
            <person name="Morris P."/>
            <person name="Phuntmart V."/>
            <person name="Puiu D."/>
            <person name="Shetty J."/>
            <person name="Stajich J.E."/>
            <person name="Tripathy S."/>
            <person name="Wawra S."/>
            <person name="van West P."/>
            <person name="Whitty B.R."/>
            <person name="Coutinho P.M."/>
            <person name="Henrissat B."/>
            <person name="Martin F."/>
            <person name="Thomas P.D."/>
            <person name="Tyler B.M."/>
            <person name="De Vries R.P."/>
            <person name="Kamoun S."/>
            <person name="Yandell M."/>
            <person name="Tisserat N."/>
            <person name="Buell C.R."/>
        </authorList>
    </citation>
    <scope>NUCLEOTIDE SEQUENCE</scope>
    <source>
        <strain evidence="2">DAOM:BR144</strain>
    </source>
</reference>
<evidence type="ECO:0000313" key="2">
    <source>
        <dbReference type="Proteomes" id="UP000019132"/>
    </source>
</evidence>
<dbReference type="EnsemblProtists" id="PYU1_T007757">
    <property type="protein sequence ID" value="PYU1_T007757"/>
    <property type="gene ID" value="PYU1_G007741"/>
</dbReference>
<reference evidence="2" key="2">
    <citation type="submission" date="2010-04" db="EMBL/GenBank/DDBJ databases">
        <authorList>
            <person name="Buell R."/>
            <person name="Hamilton J."/>
            <person name="Hostetler J."/>
        </authorList>
    </citation>
    <scope>NUCLEOTIDE SEQUENCE [LARGE SCALE GENOMIC DNA]</scope>
    <source>
        <strain evidence="2">DAOM:BR144</strain>
    </source>
</reference>
<reference evidence="1" key="3">
    <citation type="submission" date="2015-02" db="UniProtKB">
        <authorList>
            <consortium name="EnsemblProtists"/>
        </authorList>
    </citation>
    <scope>IDENTIFICATION</scope>
    <source>
        <strain evidence="1">DAOM BR144</strain>
    </source>
</reference>
<evidence type="ECO:0000313" key="1">
    <source>
        <dbReference type="EnsemblProtists" id="PYU1_T007757"/>
    </source>
</evidence>
<dbReference type="EMBL" id="GL376617">
    <property type="status" value="NOT_ANNOTATED_CDS"/>
    <property type="molecule type" value="Genomic_DNA"/>
</dbReference>
<dbReference type="Proteomes" id="UP000019132">
    <property type="component" value="Unassembled WGS sequence"/>
</dbReference>
<dbReference type="InParanoid" id="K3WS13"/>
<organism evidence="1 2">
    <name type="scientific">Globisporangium ultimum (strain ATCC 200006 / CBS 805.95 / DAOM BR144)</name>
    <name type="common">Pythium ultimum</name>
    <dbReference type="NCBI Taxonomy" id="431595"/>
    <lineage>
        <taxon>Eukaryota</taxon>
        <taxon>Sar</taxon>
        <taxon>Stramenopiles</taxon>
        <taxon>Oomycota</taxon>
        <taxon>Peronosporomycetes</taxon>
        <taxon>Pythiales</taxon>
        <taxon>Pythiaceae</taxon>
        <taxon>Globisporangium</taxon>
    </lineage>
</organism>
<dbReference type="eggNOG" id="ENOG502RVM9">
    <property type="taxonomic scope" value="Eukaryota"/>
</dbReference>
<keyword evidence="2" id="KW-1185">Reference proteome</keyword>
<dbReference type="HOGENOM" id="CLU_1499217_0_0_1"/>
<dbReference type="AlphaFoldDB" id="K3WS13"/>
<sequence>MVIDSDAYIAYTNTYNHIDSTIDVIFDLCGQLGYNVTHDSLRIVDGANSVTMKLLPGTLPVLVMPFSDNSYYSQYAIPGWDGSACLFRLNGAYETKGWPEMTMRGLNRSVLEQRTVELLGRTGGVWRNGWYEDQVDMKWFTEFMSSHRTSLGIQMREFNMLTNIERDCSDSSGCGQIARK</sequence>
<proteinExistence type="predicted"/>
<protein>
    <submittedName>
        <fullName evidence="1">Uncharacterized protein</fullName>
    </submittedName>
</protein>
<name>K3WS13_GLOUD</name>